<proteinExistence type="predicted"/>
<protein>
    <recommendedName>
        <fullName evidence="2">DUF6457 domain-containing protein</fullName>
    </recommendedName>
</protein>
<dbReference type="Pfam" id="PF20058">
    <property type="entry name" value="DUF6457"/>
    <property type="match status" value="1"/>
</dbReference>
<organism evidence="3 4">
    <name type="scientific">Streptomyces misionensis</name>
    <dbReference type="NCBI Taxonomy" id="67331"/>
    <lineage>
        <taxon>Bacteria</taxon>
        <taxon>Bacillati</taxon>
        <taxon>Actinomycetota</taxon>
        <taxon>Actinomycetes</taxon>
        <taxon>Kitasatosporales</taxon>
        <taxon>Streptomycetaceae</taxon>
        <taxon>Streptomyces</taxon>
    </lineage>
</organism>
<sequence>MNHCRRRPPAAARASATAPGSPVRKTRTEERWADMRKWIAAVKTELGVDLDVDIAGLLDMTKVVAQGVARPAAPLTSFLVGYAAAQAGGGTAAVAEANRKVAVLAERWGAESQEDPETA</sequence>
<feature type="compositionally biased region" description="Low complexity" evidence="1">
    <location>
        <begin position="9"/>
        <end position="22"/>
    </location>
</feature>
<accession>A0A1H5FI32</accession>
<gene>
    <name evidence="3" type="ORF">SAMN04490357_6679</name>
</gene>
<dbReference type="STRING" id="67331.SAMN04490357_6679"/>
<evidence type="ECO:0000313" key="4">
    <source>
        <dbReference type="Proteomes" id="UP000182375"/>
    </source>
</evidence>
<dbReference type="AlphaFoldDB" id="A0A1H5FI32"/>
<name>A0A1H5FI32_9ACTN</name>
<evidence type="ECO:0000313" key="3">
    <source>
        <dbReference type="EMBL" id="SEE03046.1"/>
    </source>
</evidence>
<dbReference type="InterPro" id="IPR045598">
    <property type="entry name" value="DUF6457"/>
</dbReference>
<evidence type="ECO:0000259" key="2">
    <source>
        <dbReference type="Pfam" id="PF20058"/>
    </source>
</evidence>
<dbReference type="EMBL" id="FNTD01000004">
    <property type="protein sequence ID" value="SEE03046.1"/>
    <property type="molecule type" value="Genomic_DNA"/>
</dbReference>
<dbReference type="Proteomes" id="UP000182375">
    <property type="component" value="Unassembled WGS sequence"/>
</dbReference>
<reference evidence="3 4" key="1">
    <citation type="submission" date="2016-10" db="EMBL/GenBank/DDBJ databases">
        <authorList>
            <person name="de Groot N.N."/>
        </authorList>
    </citation>
    <scope>NUCLEOTIDE SEQUENCE [LARGE SCALE GENOMIC DNA]</scope>
    <source>
        <strain evidence="3 4">DSM 40306</strain>
    </source>
</reference>
<feature type="domain" description="DUF6457" evidence="2">
    <location>
        <begin position="32"/>
        <end position="112"/>
    </location>
</feature>
<evidence type="ECO:0000256" key="1">
    <source>
        <dbReference type="SAM" id="MobiDB-lite"/>
    </source>
</evidence>
<feature type="region of interest" description="Disordered" evidence="1">
    <location>
        <begin position="1"/>
        <end position="29"/>
    </location>
</feature>